<evidence type="ECO:0000256" key="1">
    <source>
        <dbReference type="SAM" id="MobiDB-lite"/>
    </source>
</evidence>
<dbReference type="AlphaFoldDB" id="A0A4C1W7E2"/>
<keyword evidence="3" id="KW-1185">Reference proteome</keyword>
<organism evidence="2 3">
    <name type="scientific">Eumeta variegata</name>
    <name type="common">Bagworm moth</name>
    <name type="synonym">Eumeta japonica</name>
    <dbReference type="NCBI Taxonomy" id="151549"/>
    <lineage>
        <taxon>Eukaryota</taxon>
        <taxon>Metazoa</taxon>
        <taxon>Ecdysozoa</taxon>
        <taxon>Arthropoda</taxon>
        <taxon>Hexapoda</taxon>
        <taxon>Insecta</taxon>
        <taxon>Pterygota</taxon>
        <taxon>Neoptera</taxon>
        <taxon>Endopterygota</taxon>
        <taxon>Lepidoptera</taxon>
        <taxon>Glossata</taxon>
        <taxon>Ditrysia</taxon>
        <taxon>Tineoidea</taxon>
        <taxon>Psychidae</taxon>
        <taxon>Oiketicinae</taxon>
        <taxon>Eumeta</taxon>
    </lineage>
</organism>
<evidence type="ECO:0000313" key="3">
    <source>
        <dbReference type="Proteomes" id="UP000299102"/>
    </source>
</evidence>
<sequence>MSDYTSVESVLSKSVQNRRVIDFDDDDLRLLRSAYDTSGYHQDAVGYDPEPDDGTDRIDLIKDGIWALKAKLKELKAFDKALKAKLLLDKLKFEEFLKNHLSELKKHHHLHHDYEYEKPAYQVPPSHQYAPPQYAPQHYERPQLPTSQQYATPQYDRPPPHDPYYGQ</sequence>
<accession>A0A4C1W7E2</accession>
<comment type="caution">
    <text evidence="2">The sequence shown here is derived from an EMBL/GenBank/DDBJ whole genome shotgun (WGS) entry which is preliminary data.</text>
</comment>
<dbReference type="EMBL" id="BGZK01000476">
    <property type="protein sequence ID" value="GBP46094.1"/>
    <property type="molecule type" value="Genomic_DNA"/>
</dbReference>
<gene>
    <name evidence="2" type="ORF">EVAR_41447_1</name>
</gene>
<dbReference type="Proteomes" id="UP000299102">
    <property type="component" value="Unassembled WGS sequence"/>
</dbReference>
<reference evidence="2 3" key="1">
    <citation type="journal article" date="2019" name="Commun. Biol.">
        <title>The bagworm genome reveals a unique fibroin gene that provides high tensile strength.</title>
        <authorList>
            <person name="Kono N."/>
            <person name="Nakamura H."/>
            <person name="Ohtoshi R."/>
            <person name="Tomita M."/>
            <person name="Numata K."/>
            <person name="Arakawa K."/>
        </authorList>
    </citation>
    <scope>NUCLEOTIDE SEQUENCE [LARGE SCALE GENOMIC DNA]</scope>
</reference>
<evidence type="ECO:0000313" key="2">
    <source>
        <dbReference type="EMBL" id="GBP46094.1"/>
    </source>
</evidence>
<name>A0A4C1W7E2_EUMVA</name>
<protein>
    <submittedName>
        <fullName evidence="2">Uncharacterized protein</fullName>
    </submittedName>
</protein>
<proteinExistence type="predicted"/>
<feature type="region of interest" description="Disordered" evidence="1">
    <location>
        <begin position="122"/>
        <end position="167"/>
    </location>
</feature>